<gene>
    <name evidence="3" type="ORF">L1857_22315</name>
</gene>
<dbReference type="Proteomes" id="UP000830158">
    <property type="component" value="Chromosome"/>
</dbReference>
<feature type="domain" description="ATP-grasp" evidence="2">
    <location>
        <begin position="107"/>
        <end position="300"/>
    </location>
</feature>
<evidence type="ECO:0000259" key="2">
    <source>
        <dbReference type="PROSITE" id="PS50975"/>
    </source>
</evidence>
<dbReference type="InterPro" id="IPR011761">
    <property type="entry name" value="ATP-grasp"/>
</dbReference>
<sequence length="312" mass="33785">MTPTAPVWLLDRSGTPSWEMARLTQQLAGLGIEAAPVDWRALEPGAGSVRLPSAPALVLVQSRVATRHTGGDLALLYDWLDHLTDGGSRVVNRVADMRRCRNKVRQAATLEAAGLPVPETRVVGTLGAVEECLAEWGEVVLKPVIGHASIDMTHLRAHGPSGTEADLLGLREEIVVWHLLQERKVLCAQPFVPNPGRDVRVTVVGRTVVACVYQHSTAPDKRVRHHLYPIRWEQVELTARIRDISVRAVAALGLDLASIDLVEGPDGPVVIEVNEGISTWRRIEESYGGLTSAGMTRVIADHLAGLLDSAAV</sequence>
<dbReference type="PROSITE" id="PS50975">
    <property type="entry name" value="ATP_GRASP"/>
    <property type="match status" value="1"/>
</dbReference>
<name>A0ABY4NZ26_9PSEU</name>
<dbReference type="RefSeq" id="WP_162831042.1">
    <property type="nucleotide sequence ID" value="NZ_CP091196.1"/>
</dbReference>
<keyword evidence="1" id="KW-0547">Nucleotide-binding</keyword>
<dbReference type="PANTHER" id="PTHR21621:SF0">
    <property type="entry name" value="BETA-CITRYLGLUTAMATE SYNTHASE B-RELATED"/>
    <property type="match status" value="1"/>
</dbReference>
<keyword evidence="4" id="KW-1185">Reference proteome</keyword>
<keyword evidence="1" id="KW-0067">ATP-binding</keyword>
<evidence type="ECO:0000256" key="1">
    <source>
        <dbReference type="PROSITE-ProRule" id="PRU00409"/>
    </source>
</evidence>
<accession>A0ABY4NZ26</accession>
<dbReference type="Pfam" id="PF08443">
    <property type="entry name" value="RimK"/>
    <property type="match status" value="1"/>
</dbReference>
<dbReference type="EMBL" id="CP091196">
    <property type="protein sequence ID" value="UQS25346.1"/>
    <property type="molecule type" value="Genomic_DNA"/>
</dbReference>
<protein>
    <recommendedName>
        <fullName evidence="2">ATP-grasp domain-containing protein</fullName>
    </recommendedName>
</protein>
<evidence type="ECO:0000313" key="3">
    <source>
        <dbReference type="EMBL" id="UQS25346.1"/>
    </source>
</evidence>
<proteinExistence type="predicted"/>
<organism evidence="3 4">
    <name type="scientific">Amycolatopsis thermalba</name>
    <dbReference type="NCBI Taxonomy" id="944492"/>
    <lineage>
        <taxon>Bacteria</taxon>
        <taxon>Bacillati</taxon>
        <taxon>Actinomycetota</taxon>
        <taxon>Actinomycetes</taxon>
        <taxon>Pseudonocardiales</taxon>
        <taxon>Pseudonocardiaceae</taxon>
        <taxon>Amycolatopsis</taxon>
    </lineage>
</organism>
<evidence type="ECO:0000313" key="4">
    <source>
        <dbReference type="Proteomes" id="UP000830158"/>
    </source>
</evidence>
<dbReference type="InterPro" id="IPR013651">
    <property type="entry name" value="ATP-grasp_RimK-type"/>
</dbReference>
<dbReference type="Gene3D" id="3.40.50.20">
    <property type="match status" value="1"/>
</dbReference>
<reference evidence="3" key="1">
    <citation type="submission" date="2022-01" db="EMBL/GenBank/DDBJ databases">
        <title>PSI-footprinting approach for the identification of protein synthesis inhibitor producers.</title>
        <authorList>
            <person name="Handel F."/>
            <person name="Kulik A."/>
            <person name="Wex K.W."/>
            <person name="Berscheid A."/>
            <person name="Saur J.S."/>
            <person name="Winkler A."/>
            <person name="Wibberg D."/>
            <person name="Kalinowski J."/>
            <person name="Broetz-Oesterhelt H."/>
            <person name="Mast Y."/>
        </authorList>
    </citation>
    <scope>NUCLEOTIDE SEQUENCE</scope>
    <source>
        <strain evidence="3">KNN 49.3e</strain>
    </source>
</reference>
<dbReference type="SUPFAM" id="SSF56059">
    <property type="entry name" value="Glutathione synthetase ATP-binding domain-like"/>
    <property type="match status" value="1"/>
</dbReference>
<dbReference type="Gene3D" id="3.30.470.20">
    <property type="entry name" value="ATP-grasp fold, B domain"/>
    <property type="match status" value="1"/>
</dbReference>
<dbReference type="PANTHER" id="PTHR21621">
    <property type="entry name" value="RIBOSOMAL PROTEIN S6 MODIFICATION PROTEIN"/>
    <property type="match status" value="1"/>
</dbReference>